<dbReference type="Pfam" id="PF14223">
    <property type="entry name" value="Retrotran_gag_2"/>
    <property type="match status" value="1"/>
</dbReference>
<dbReference type="EnsemblPlants" id="evm.model.02.250">
    <property type="protein sequence ID" value="cds.evm.model.02.250"/>
    <property type="gene ID" value="evm.TU.02.250"/>
</dbReference>
<sequence length="478" mass="52207">MVGCNTVQQIWDTLEKHFTLQVSSKILEFKTKLQQIKKGRMSLNEYLLKVKQMVDLLALVSEKLSARDHIATIFKGQPSKYDTFVISSNTRIEGYSVAEIEALLLSSESRIKKKDTEIDLSAHMAVQDSDINALMEANMAYRNFRQQQQPRHTANSGSKNVFRPNYHQGLVGTTPTIDVATSSNIVAQENLAAAAQETDDSWYPNFGATNHCTPNVNNLTNCTSYDGLERMYVGDGSGYSFNHKGYKYLDPTCRVYISRDVIFDENSFPYSKVAASPPISSPFVSLPTATIPTITHHNALIPEIDQHDAIDNPLPAIHINTEATNNSGQVCSMLDTGTPHEHVDQDVASSTQISSMATTPAVEPAIPSIDAPITSTGPTSAIPATTSPVISGATQVLPIAAHLPAATNNSNTHPMRTRSKAGIRKPKPLLLSRLPATVKEALLNPQWNSAMTDEILALIRNKTYTLVLLHPGRTAIGC</sequence>
<dbReference type="InterPro" id="IPR057670">
    <property type="entry name" value="SH3_retrovirus"/>
</dbReference>
<keyword evidence="3" id="KW-1185">Reference proteome</keyword>
<proteinExistence type="predicted"/>
<organism evidence="2 3">
    <name type="scientific">Cannabis sativa</name>
    <name type="common">Hemp</name>
    <name type="synonym">Marijuana</name>
    <dbReference type="NCBI Taxonomy" id="3483"/>
    <lineage>
        <taxon>Eukaryota</taxon>
        <taxon>Viridiplantae</taxon>
        <taxon>Streptophyta</taxon>
        <taxon>Embryophyta</taxon>
        <taxon>Tracheophyta</taxon>
        <taxon>Spermatophyta</taxon>
        <taxon>Magnoliopsida</taxon>
        <taxon>eudicotyledons</taxon>
        <taxon>Gunneridae</taxon>
        <taxon>Pentapetalae</taxon>
        <taxon>rosids</taxon>
        <taxon>fabids</taxon>
        <taxon>Rosales</taxon>
        <taxon>Cannabaceae</taxon>
        <taxon>Cannabis</taxon>
    </lineage>
</organism>
<evidence type="ECO:0000313" key="3">
    <source>
        <dbReference type="Proteomes" id="UP000596661"/>
    </source>
</evidence>
<accession>A0A803NXT7</accession>
<dbReference type="EMBL" id="UZAU01000092">
    <property type="status" value="NOT_ANNOTATED_CDS"/>
    <property type="molecule type" value="Genomic_DNA"/>
</dbReference>
<dbReference type="Gramene" id="evm.model.02.250">
    <property type="protein sequence ID" value="cds.evm.model.02.250"/>
    <property type="gene ID" value="evm.TU.02.250"/>
</dbReference>
<dbReference type="PANTHER" id="PTHR47481:SF31">
    <property type="entry name" value="OS01G0873500 PROTEIN"/>
    <property type="match status" value="1"/>
</dbReference>
<reference evidence="2" key="1">
    <citation type="submission" date="2018-11" db="EMBL/GenBank/DDBJ databases">
        <authorList>
            <person name="Grassa J C."/>
        </authorList>
    </citation>
    <scope>NUCLEOTIDE SEQUENCE [LARGE SCALE GENOMIC DNA]</scope>
</reference>
<reference evidence="2" key="2">
    <citation type="submission" date="2021-03" db="UniProtKB">
        <authorList>
            <consortium name="EnsemblPlants"/>
        </authorList>
    </citation>
    <scope>IDENTIFICATION</scope>
</reference>
<dbReference type="Pfam" id="PF25597">
    <property type="entry name" value="SH3_retrovirus"/>
    <property type="match status" value="1"/>
</dbReference>
<dbReference type="Proteomes" id="UP000596661">
    <property type="component" value="Chromosome 2"/>
</dbReference>
<dbReference type="AlphaFoldDB" id="A0A803NXT7"/>
<evidence type="ECO:0000259" key="1">
    <source>
        <dbReference type="Pfam" id="PF25597"/>
    </source>
</evidence>
<protein>
    <recommendedName>
        <fullName evidence="1">Retroviral polymerase SH3-like domain-containing protein</fullName>
    </recommendedName>
</protein>
<name>A0A803NXT7_CANSA</name>
<dbReference type="PANTHER" id="PTHR47481">
    <property type="match status" value="1"/>
</dbReference>
<evidence type="ECO:0000313" key="2">
    <source>
        <dbReference type="EnsemblPlants" id="cds.evm.model.02.250"/>
    </source>
</evidence>
<feature type="domain" description="Retroviral polymerase SH3-like" evidence="1">
    <location>
        <begin position="238"/>
        <end position="272"/>
    </location>
</feature>